<dbReference type="Proteomes" id="UP000663852">
    <property type="component" value="Unassembled WGS sequence"/>
</dbReference>
<reference evidence="1" key="1">
    <citation type="submission" date="2021-02" db="EMBL/GenBank/DDBJ databases">
        <authorList>
            <person name="Nowell W R."/>
        </authorList>
    </citation>
    <scope>NUCLEOTIDE SEQUENCE</scope>
</reference>
<dbReference type="AlphaFoldDB" id="A0A815ESG7"/>
<evidence type="ECO:0000313" key="1">
    <source>
        <dbReference type="EMBL" id="CAF1318710.1"/>
    </source>
</evidence>
<dbReference type="EMBL" id="CAJNOJ010000232">
    <property type="protein sequence ID" value="CAF1318710.1"/>
    <property type="molecule type" value="Genomic_DNA"/>
</dbReference>
<gene>
    <name evidence="1" type="ORF">EDS130_LOCUS31543</name>
    <name evidence="2" type="ORF">XAT740_LOCUS42926</name>
</gene>
<keyword evidence="3" id="KW-1185">Reference proteome</keyword>
<dbReference type="Proteomes" id="UP000663828">
    <property type="component" value="Unassembled WGS sequence"/>
</dbReference>
<evidence type="ECO:0000313" key="2">
    <source>
        <dbReference type="EMBL" id="CAF1551437.1"/>
    </source>
</evidence>
<accession>A0A815ESG7</accession>
<proteinExistence type="predicted"/>
<dbReference type="EMBL" id="CAJNOR010005208">
    <property type="protein sequence ID" value="CAF1551437.1"/>
    <property type="molecule type" value="Genomic_DNA"/>
</dbReference>
<protein>
    <submittedName>
        <fullName evidence="1">Uncharacterized protein</fullName>
    </submittedName>
</protein>
<evidence type="ECO:0000313" key="3">
    <source>
        <dbReference type="Proteomes" id="UP000663828"/>
    </source>
</evidence>
<dbReference type="OrthoDB" id="432281at2759"/>
<comment type="caution">
    <text evidence="1">The sequence shown here is derived from an EMBL/GenBank/DDBJ whole genome shotgun (WGS) entry which is preliminary data.</text>
</comment>
<organism evidence="1 4">
    <name type="scientific">Adineta ricciae</name>
    <name type="common">Rotifer</name>
    <dbReference type="NCBI Taxonomy" id="249248"/>
    <lineage>
        <taxon>Eukaryota</taxon>
        <taxon>Metazoa</taxon>
        <taxon>Spiralia</taxon>
        <taxon>Gnathifera</taxon>
        <taxon>Rotifera</taxon>
        <taxon>Eurotatoria</taxon>
        <taxon>Bdelloidea</taxon>
        <taxon>Adinetida</taxon>
        <taxon>Adinetidae</taxon>
        <taxon>Adineta</taxon>
    </lineage>
</organism>
<name>A0A815ESG7_ADIRI</name>
<sequence>MDDKDEQPISDASKSIDDTEPFPLYLEQAKSSFSLNNTDTNYLQINVSEPLDHALTYVLIYRPHDAIEFIAIEFRNHLDFLIDWSRQKTQQVNKSELRPKNESDREKFIVNQQEEEQLTTIDENVSTPDERDEFREQIYRTEFKQSIHTHDTASGMDDDIRNNFDRNENHICHNDHLSTMAYFCQLKEKLIRCHDS</sequence>
<evidence type="ECO:0000313" key="4">
    <source>
        <dbReference type="Proteomes" id="UP000663852"/>
    </source>
</evidence>